<dbReference type="RefSeq" id="WP_303685510.1">
    <property type="nucleotide sequence ID" value="NZ_CAJXYO010000011.1"/>
</dbReference>
<evidence type="ECO:0000313" key="2">
    <source>
        <dbReference type="EMBL" id="OUS21406.1"/>
    </source>
</evidence>
<evidence type="ECO:0000256" key="1">
    <source>
        <dbReference type="SAM" id="SignalP"/>
    </source>
</evidence>
<accession>A0A1Z8BFP1</accession>
<name>A0A1Z8BFP1_9FLAO</name>
<feature type="chain" id="PRO_5013369251" evidence="1">
    <location>
        <begin position="22"/>
        <end position="136"/>
    </location>
</feature>
<gene>
    <name evidence="2" type="ORF">A9Q93_00980</name>
</gene>
<feature type="signal peptide" evidence="1">
    <location>
        <begin position="1"/>
        <end position="21"/>
    </location>
</feature>
<keyword evidence="1" id="KW-0732">Signal</keyword>
<dbReference type="AlphaFoldDB" id="A0A1Z8BFP1"/>
<dbReference type="EMBL" id="MAAX01000018">
    <property type="protein sequence ID" value="OUS21406.1"/>
    <property type="molecule type" value="Genomic_DNA"/>
</dbReference>
<organism evidence="2 3">
    <name type="scientific">Nonlabens dokdonensis</name>
    <dbReference type="NCBI Taxonomy" id="328515"/>
    <lineage>
        <taxon>Bacteria</taxon>
        <taxon>Pseudomonadati</taxon>
        <taxon>Bacteroidota</taxon>
        <taxon>Flavobacteriia</taxon>
        <taxon>Flavobacteriales</taxon>
        <taxon>Flavobacteriaceae</taxon>
        <taxon>Nonlabens</taxon>
    </lineage>
</organism>
<comment type="caution">
    <text evidence="2">The sequence shown here is derived from an EMBL/GenBank/DDBJ whole genome shotgun (WGS) entry which is preliminary data.</text>
</comment>
<proteinExistence type="predicted"/>
<protein>
    <submittedName>
        <fullName evidence="2">Uncharacterized protein</fullName>
    </submittedName>
</protein>
<sequence>MKKLLVITVLVQMLSIISAVAQDKFVGKWTADDGKEIGFIEFQEEGYAALGIGNKVMGGKEFTLRGKKGSMTYVVSDEVLPIKIDLVVTKLESGEQKKLLCIARFINDNEMLFAMNFNNQRPIDFTENNAIILKRE</sequence>
<evidence type="ECO:0000313" key="3">
    <source>
        <dbReference type="Proteomes" id="UP000196102"/>
    </source>
</evidence>
<dbReference type="Proteomes" id="UP000196102">
    <property type="component" value="Unassembled WGS sequence"/>
</dbReference>
<reference evidence="3" key="1">
    <citation type="journal article" date="2017" name="Proc. Natl. Acad. Sci. U.S.A.">
        <title>Simulation of Deepwater Horizon oil plume reveals substrate specialization within a complex community of hydrocarbon-degraders.</title>
        <authorList>
            <person name="Hu P."/>
            <person name="Dubinsky E.A."/>
            <person name="Probst A.J."/>
            <person name="Wang J."/>
            <person name="Sieber C.M.K."/>
            <person name="Tom L.M."/>
            <person name="Gardinali P."/>
            <person name="Banfield J.F."/>
            <person name="Atlas R.M."/>
            <person name="Andersen G.L."/>
        </authorList>
    </citation>
    <scope>NUCLEOTIDE SEQUENCE [LARGE SCALE GENOMIC DNA]</scope>
</reference>